<gene>
    <name evidence="2" type="ORF">MM239_08165</name>
</gene>
<name>A0ABS9UYX7_9BACT</name>
<dbReference type="Pfam" id="PF02754">
    <property type="entry name" value="CCG"/>
    <property type="match status" value="2"/>
</dbReference>
<feature type="domain" description="Cysteine-rich" evidence="1">
    <location>
        <begin position="132"/>
        <end position="226"/>
    </location>
</feature>
<keyword evidence="3" id="KW-1185">Reference proteome</keyword>
<comment type="caution">
    <text evidence="2">The sequence shown here is derived from an EMBL/GenBank/DDBJ whole genome shotgun (WGS) entry which is preliminary data.</text>
</comment>
<evidence type="ECO:0000313" key="2">
    <source>
        <dbReference type="EMBL" id="MCH7409364.1"/>
    </source>
</evidence>
<evidence type="ECO:0000313" key="3">
    <source>
        <dbReference type="Proteomes" id="UP001165489"/>
    </source>
</evidence>
<sequence length="251" mass="28258">MSTRKKIALFIPCYVDQFYPKVGIATLELLEKLGCEVSYPIEQTCCGQPMANAGYEHDTMDTTKHFLKTFESYDYIVAPSGSCVLHIKEHTPEIPGKGKEQQAIKKKIFELTEFITDILQIKMLQGHFPHKVGFHASCHGHRGLRLGSCSERNEPYFSKAKSLLDHIQGLEWIALRRQDECCGFGGTFAVTEEALSVQMGKDRLEDHLTSGVEILTGGDMSCIMHLEGIARRNKNPLKFMHIAEILNQAIQ</sequence>
<dbReference type="Proteomes" id="UP001165489">
    <property type="component" value="Unassembled WGS sequence"/>
</dbReference>
<feature type="domain" description="Cysteine-rich" evidence="1">
    <location>
        <begin position="7"/>
        <end position="88"/>
    </location>
</feature>
<protein>
    <submittedName>
        <fullName evidence="2">(Fe-S)-binding protein</fullName>
    </submittedName>
</protein>
<dbReference type="EMBL" id="JAKZGP010000015">
    <property type="protein sequence ID" value="MCH7409364.1"/>
    <property type="molecule type" value="Genomic_DNA"/>
</dbReference>
<reference evidence="2" key="1">
    <citation type="submission" date="2022-03" db="EMBL/GenBank/DDBJ databases">
        <title>De novo assembled genomes of Belliella spp. (Cyclobacteriaceae) strains.</title>
        <authorList>
            <person name="Szabo A."/>
            <person name="Korponai K."/>
            <person name="Felfoldi T."/>
        </authorList>
    </citation>
    <scope>NUCLEOTIDE SEQUENCE</scope>
    <source>
        <strain evidence="2">DSM 111904</strain>
    </source>
</reference>
<dbReference type="RefSeq" id="WP_241347710.1">
    <property type="nucleotide sequence ID" value="NZ_JAKZGP010000015.1"/>
</dbReference>
<evidence type="ECO:0000259" key="1">
    <source>
        <dbReference type="Pfam" id="PF02754"/>
    </source>
</evidence>
<accession>A0ABS9UYX7</accession>
<proteinExistence type="predicted"/>
<dbReference type="InterPro" id="IPR004017">
    <property type="entry name" value="Cys_rich_dom"/>
</dbReference>
<organism evidence="2 3">
    <name type="scientific">Belliella filtrata</name>
    <dbReference type="NCBI Taxonomy" id="2923435"/>
    <lineage>
        <taxon>Bacteria</taxon>
        <taxon>Pseudomonadati</taxon>
        <taxon>Bacteroidota</taxon>
        <taxon>Cytophagia</taxon>
        <taxon>Cytophagales</taxon>
        <taxon>Cyclobacteriaceae</taxon>
        <taxon>Belliella</taxon>
    </lineage>
</organism>
<dbReference type="PANTHER" id="PTHR30296:SF0">
    <property type="entry name" value="LACTATE UTILIZATION PROTEIN A"/>
    <property type="match status" value="1"/>
</dbReference>
<dbReference type="PANTHER" id="PTHR30296">
    <property type="entry name" value="UNCHARACTERIZED PROTEIN YKGE"/>
    <property type="match status" value="1"/>
</dbReference>